<feature type="compositionally biased region" description="Basic and acidic residues" evidence="3">
    <location>
        <begin position="387"/>
        <end position="400"/>
    </location>
</feature>
<evidence type="ECO:0000313" key="6">
    <source>
        <dbReference type="EMBL" id="CEO57679.1"/>
    </source>
</evidence>
<feature type="region of interest" description="Disordered" evidence="3">
    <location>
        <begin position="141"/>
        <end position="160"/>
    </location>
</feature>
<proteinExistence type="predicted"/>
<feature type="region of interest" description="Disordered" evidence="3">
    <location>
        <begin position="380"/>
        <end position="400"/>
    </location>
</feature>
<sequence length="400" mass="43528">MVIESVVLIGPGSWTCLLATGEADNATMHAENGEGENATHEAPVGIQPIHTTKGFTLNLADAFTPDPGTEDIFKTEDNKFAFSPGQLSKILNPKSYNIFYALGGLLGLERGLKTDTNAGLSNNKTAVNSSVNYKDITAKDSPKYSATSNSLPKSKTPTTVLTPVHNNKSSRFIDRRYIFSKNRLPDKKNKSFLQLAIAAIVSLTLGLYQTFSSTHKEGKIKGIIILVAIAIVVIEGSLNKNRDNRFTNIIRSGHPIEISVFDVLVGDIAVLSAGYIVPVDGIFIKGYNVRCDKSSVTDKSDLIKKTPANNIFTAIENLTQSRLDNTNIEKLDPFIISGSKVQEGSGRFLITAVSINSAYSRITISLRTPQEDTPLQRKLNGLADRMPSARHDPGARIRNH</sequence>
<evidence type="ECO:0000259" key="5">
    <source>
        <dbReference type="Pfam" id="PF00122"/>
    </source>
</evidence>
<dbReference type="SUPFAM" id="SSF81653">
    <property type="entry name" value="Calcium ATPase, transduction domain A"/>
    <property type="match status" value="1"/>
</dbReference>
<name>A0A0B7KKI2_BIOOC</name>
<dbReference type="PANTHER" id="PTHR24093">
    <property type="entry name" value="CATION TRANSPORTING ATPASE"/>
    <property type="match status" value="1"/>
</dbReference>
<feature type="compositionally biased region" description="Polar residues" evidence="3">
    <location>
        <begin position="144"/>
        <end position="160"/>
    </location>
</feature>
<gene>
    <name evidence="6" type="ORF">BN869_000013737_1</name>
</gene>
<dbReference type="InterPro" id="IPR059000">
    <property type="entry name" value="ATPase_P-type_domA"/>
</dbReference>
<dbReference type="GO" id="GO:0005886">
    <property type="term" value="C:plasma membrane"/>
    <property type="evidence" value="ECO:0007669"/>
    <property type="project" value="TreeGrafter"/>
</dbReference>
<dbReference type="SUPFAM" id="SSF81665">
    <property type="entry name" value="Calcium ATPase, transmembrane domain M"/>
    <property type="match status" value="1"/>
</dbReference>
<feature type="domain" description="P-type ATPase A" evidence="5">
    <location>
        <begin position="247"/>
        <end position="363"/>
    </location>
</feature>
<protein>
    <recommendedName>
        <fullName evidence="5">P-type ATPase A domain-containing protein</fullName>
    </recommendedName>
</protein>
<dbReference type="InterPro" id="IPR023298">
    <property type="entry name" value="ATPase_P-typ_TM_dom_sf"/>
</dbReference>
<accession>A0A0B7KKI2</accession>
<keyword evidence="4" id="KW-0812">Transmembrane</keyword>
<dbReference type="AlphaFoldDB" id="A0A0B7KKI2"/>
<dbReference type="PANTHER" id="PTHR24093:SF369">
    <property type="entry name" value="CALCIUM-TRANSPORTING ATPASE"/>
    <property type="match status" value="1"/>
</dbReference>
<organism evidence="6">
    <name type="scientific">Bionectria ochroleuca</name>
    <name type="common">Gliocladium roseum</name>
    <dbReference type="NCBI Taxonomy" id="29856"/>
    <lineage>
        <taxon>Eukaryota</taxon>
        <taxon>Fungi</taxon>
        <taxon>Dikarya</taxon>
        <taxon>Ascomycota</taxon>
        <taxon>Pezizomycotina</taxon>
        <taxon>Sordariomycetes</taxon>
        <taxon>Hypocreomycetidae</taxon>
        <taxon>Hypocreales</taxon>
        <taxon>Bionectriaceae</taxon>
        <taxon>Clonostachys</taxon>
    </lineage>
</organism>
<comment type="subcellular location">
    <subcellularLocation>
        <location evidence="1">Endomembrane system</location>
        <topology evidence="1">Multi-pass membrane protein</topology>
    </subcellularLocation>
</comment>
<dbReference type="Gene3D" id="2.70.150.10">
    <property type="entry name" value="Calcium-transporting ATPase, cytoplasmic transduction domain A"/>
    <property type="match status" value="1"/>
</dbReference>
<feature type="transmembrane region" description="Helical" evidence="4">
    <location>
        <begin position="191"/>
        <end position="208"/>
    </location>
</feature>
<dbReference type="Pfam" id="PF00122">
    <property type="entry name" value="E1-E2_ATPase"/>
    <property type="match status" value="1"/>
</dbReference>
<evidence type="ECO:0000256" key="3">
    <source>
        <dbReference type="SAM" id="MobiDB-lite"/>
    </source>
</evidence>
<dbReference type="EMBL" id="CDPU01000124">
    <property type="protein sequence ID" value="CEO57679.1"/>
    <property type="molecule type" value="Genomic_DNA"/>
</dbReference>
<dbReference type="InterPro" id="IPR008250">
    <property type="entry name" value="ATPase_P-typ_transduc_dom_A_sf"/>
</dbReference>
<evidence type="ECO:0000256" key="1">
    <source>
        <dbReference type="ARBA" id="ARBA00004127"/>
    </source>
</evidence>
<keyword evidence="4" id="KW-0472">Membrane</keyword>
<keyword evidence="2" id="KW-0460">Magnesium</keyword>
<keyword evidence="4" id="KW-1133">Transmembrane helix</keyword>
<feature type="transmembrane region" description="Helical" evidence="4">
    <location>
        <begin position="220"/>
        <end position="238"/>
    </location>
</feature>
<evidence type="ECO:0000256" key="4">
    <source>
        <dbReference type="SAM" id="Phobius"/>
    </source>
</evidence>
<evidence type="ECO:0000256" key="2">
    <source>
        <dbReference type="ARBA" id="ARBA00022842"/>
    </source>
</evidence>
<dbReference type="GO" id="GO:0012505">
    <property type="term" value="C:endomembrane system"/>
    <property type="evidence" value="ECO:0007669"/>
    <property type="project" value="UniProtKB-SubCell"/>
</dbReference>
<dbReference type="GO" id="GO:0006874">
    <property type="term" value="P:intracellular calcium ion homeostasis"/>
    <property type="evidence" value="ECO:0007669"/>
    <property type="project" value="TreeGrafter"/>
</dbReference>
<dbReference type="GO" id="GO:0005388">
    <property type="term" value="F:P-type calcium transporter activity"/>
    <property type="evidence" value="ECO:0007669"/>
    <property type="project" value="TreeGrafter"/>
</dbReference>
<dbReference type="FunFam" id="2.70.150.10:FF:000028">
    <property type="entry name" value="Calcium-transporting ATPase"/>
    <property type="match status" value="1"/>
</dbReference>
<reference evidence="6" key="1">
    <citation type="submission" date="2015-01" db="EMBL/GenBank/DDBJ databases">
        <authorList>
            <person name="Durling Mikael"/>
        </authorList>
    </citation>
    <scope>NUCLEOTIDE SEQUENCE</scope>
</reference>